<dbReference type="InterPro" id="IPR011006">
    <property type="entry name" value="CheY-like_superfamily"/>
</dbReference>
<dbReference type="InterPro" id="IPR001789">
    <property type="entry name" value="Sig_transdc_resp-reg_receiver"/>
</dbReference>
<dbReference type="SMART" id="SM00267">
    <property type="entry name" value="GGDEF"/>
    <property type="match status" value="1"/>
</dbReference>
<keyword evidence="4" id="KW-0597">Phosphoprotein</keyword>
<dbReference type="Gene3D" id="3.30.70.270">
    <property type="match status" value="1"/>
</dbReference>
<evidence type="ECO:0000256" key="1">
    <source>
        <dbReference type="ARBA" id="ARBA00001946"/>
    </source>
</evidence>
<comment type="cofactor">
    <cofactor evidence="1">
        <name>Mg(2+)</name>
        <dbReference type="ChEBI" id="CHEBI:18420"/>
    </cofactor>
</comment>
<proteinExistence type="predicted"/>
<dbReference type="PROSITE" id="PS50110">
    <property type="entry name" value="RESPONSE_REGULATORY"/>
    <property type="match status" value="1"/>
</dbReference>
<protein>
    <recommendedName>
        <fullName evidence="2">diguanylate cyclase</fullName>
        <ecNumber evidence="2">2.7.7.65</ecNumber>
    </recommendedName>
</protein>
<dbReference type="PROSITE" id="PS50887">
    <property type="entry name" value="GGDEF"/>
    <property type="match status" value="1"/>
</dbReference>
<comment type="catalytic activity">
    <reaction evidence="3">
        <text>2 GTP = 3',3'-c-di-GMP + 2 diphosphate</text>
        <dbReference type="Rhea" id="RHEA:24898"/>
        <dbReference type="ChEBI" id="CHEBI:33019"/>
        <dbReference type="ChEBI" id="CHEBI:37565"/>
        <dbReference type="ChEBI" id="CHEBI:58805"/>
        <dbReference type="EC" id="2.7.7.65"/>
    </reaction>
</comment>
<dbReference type="EMBL" id="PQCO01000010">
    <property type="protein sequence ID" value="PUE05795.1"/>
    <property type="molecule type" value="Genomic_DNA"/>
</dbReference>
<evidence type="ECO:0000259" key="6">
    <source>
        <dbReference type="PROSITE" id="PS50887"/>
    </source>
</evidence>
<dbReference type="PANTHER" id="PTHR45138:SF9">
    <property type="entry name" value="DIGUANYLATE CYCLASE DGCM-RELATED"/>
    <property type="match status" value="1"/>
</dbReference>
<name>A0A6N4E8L7_9GAMM</name>
<feature type="domain" description="Response regulatory" evidence="5">
    <location>
        <begin position="29"/>
        <end position="152"/>
    </location>
</feature>
<dbReference type="InterPro" id="IPR029787">
    <property type="entry name" value="Nucleotide_cyclase"/>
</dbReference>
<reference evidence="7 8" key="1">
    <citation type="submission" date="2018-01" db="EMBL/GenBank/DDBJ databases">
        <title>Novel co-symbiosis in the lucinid bivalve Phacoides pectinatus.</title>
        <authorList>
            <person name="Lim S.J."/>
            <person name="Davis B.G."/>
            <person name="Gill D.E."/>
            <person name="Engel A.S."/>
            <person name="Anderson L.C."/>
            <person name="Campbell B.J."/>
        </authorList>
    </citation>
    <scope>NUCLEOTIDE SEQUENCE [LARGE SCALE GENOMIC DNA]</scope>
    <source>
        <strain evidence="7">N3_P5</strain>
    </source>
</reference>
<dbReference type="GO" id="GO:0043709">
    <property type="term" value="P:cell adhesion involved in single-species biofilm formation"/>
    <property type="evidence" value="ECO:0007669"/>
    <property type="project" value="TreeGrafter"/>
</dbReference>
<dbReference type="Pfam" id="PF00990">
    <property type="entry name" value="GGDEF"/>
    <property type="match status" value="1"/>
</dbReference>
<dbReference type="InterPro" id="IPR050469">
    <property type="entry name" value="Diguanylate_Cyclase"/>
</dbReference>
<evidence type="ECO:0000256" key="2">
    <source>
        <dbReference type="ARBA" id="ARBA00012528"/>
    </source>
</evidence>
<feature type="domain" description="GGDEF" evidence="6">
    <location>
        <begin position="202"/>
        <end position="340"/>
    </location>
</feature>
<evidence type="ECO:0000256" key="4">
    <source>
        <dbReference type="PROSITE-ProRule" id="PRU00169"/>
    </source>
</evidence>
<evidence type="ECO:0000259" key="5">
    <source>
        <dbReference type="PROSITE" id="PS50110"/>
    </source>
</evidence>
<evidence type="ECO:0000313" key="7">
    <source>
        <dbReference type="EMBL" id="PUE05795.1"/>
    </source>
</evidence>
<dbReference type="GO" id="GO:0052621">
    <property type="term" value="F:diguanylate cyclase activity"/>
    <property type="evidence" value="ECO:0007669"/>
    <property type="project" value="UniProtKB-EC"/>
</dbReference>
<dbReference type="FunFam" id="3.30.70.270:FF:000001">
    <property type="entry name" value="Diguanylate cyclase domain protein"/>
    <property type="match status" value="1"/>
</dbReference>
<sequence>MVFAGDQGSLDHIGLSPMLWQEQNARRMQILVVDDSVHIHHQLRTYFSAAGYENVSYVLSAAEAFEQIFYNDKRVANSVDLILMDIDMDGISGIEAVKRIKADPRFLDVPVVMISADTSTDSLQQAFDAGAVDYITKPLRKIEILVRVKSFLRVRQLTIELRKANDELQQLVNLDGLTHIANRRYFDIALHREWRHFRRSAPPLSLLMIDIDYFKRFNDRYGHLAGDRCLRKIAKVLSDVVKRPRDLAARYGGEEFALILPETDRCGAVAIAKRVLDAVSALRIEHATSTTGSQYVSVSVGVAVATDDPHKGSKGLIDESDQALYLAKQAGRNRFWVAGDLESNGDSSQYEETCG</sequence>
<dbReference type="GO" id="GO:1902201">
    <property type="term" value="P:negative regulation of bacterial-type flagellum-dependent cell motility"/>
    <property type="evidence" value="ECO:0007669"/>
    <property type="project" value="TreeGrafter"/>
</dbReference>
<dbReference type="EC" id="2.7.7.65" evidence="2"/>
<dbReference type="GO" id="GO:0000160">
    <property type="term" value="P:phosphorelay signal transduction system"/>
    <property type="evidence" value="ECO:0007669"/>
    <property type="project" value="InterPro"/>
</dbReference>
<dbReference type="PANTHER" id="PTHR45138">
    <property type="entry name" value="REGULATORY COMPONENTS OF SENSORY TRANSDUCTION SYSTEM"/>
    <property type="match status" value="1"/>
</dbReference>
<dbReference type="Gene3D" id="3.40.50.2300">
    <property type="match status" value="1"/>
</dbReference>
<evidence type="ECO:0000313" key="8">
    <source>
        <dbReference type="Proteomes" id="UP000250928"/>
    </source>
</evidence>
<dbReference type="NCBIfam" id="TIGR00254">
    <property type="entry name" value="GGDEF"/>
    <property type="match status" value="1"/>
</dbReference>
<gene>
    <name evidence="7" type="ORF">C3L24_00095</name>
</gene>
<dbReference type="CDD" id="cd01949">
    <property type="entry name" value="GGDEF"/>
    <property type="match status" value="1"/>
</dbReference>
<dbReference type="Pfam" id="PF00072">
    <property type="entry name" value="Response_reg"/>
    <property type="match status" value="1"/>
</dbReference>
<dbReference type="SUPFAM" id="SSF52172">
    <property type="entry name" value="CheY-like"/>
    <property type="match status" value="1"/>
</dbReference>
<dbReference type="AlphaFoldDB" id="A0A6N4E8L7"/>
<dbReference type="GO" id="GO:0005886">
    <property type="term" value="C:plasma membrane"/>
    <property type="evidence" value="ECO:0007669"/>
    <property type="project" value="TreeGrafter"/>
</dbReference>
<dbReference type="SMART" id="SM00448">
    <property type="entry name" value="REC"/>
    <property type="match status" value="1"/>
</dbReference>
<feature type="modified residue" description="4-aspartylphosphate" evidence="4">
    <location>
        <position position="85"/>
    </location>
</feature>
<accession>A0A6N4E8L7</accession>
<comment type="caution">
    <text evidence="7">The sequence shown here is derived from an EMBL/GenBank/DDBJ whole genome shotgun (WGS) entry which is preliminary data.</text>
</comment>
<evidence type="ECO:0000256" key="3">
    <source>
        <dbReference type="ARBA" id="ARBA00034247"/>
    </source>
</evidence>
<organism evidence="7 8">
    <name type="scientific">Candidatus Sedimenticola endophacoides</name>
    <dbReference type="NCBI Taxonomy" id="2548426"/>
    <lineage>
        <taxon>Bacteria</taxon>
        <taxon>Pseudomonadati</taxon>
        <taxon>Pseudomonadota</taxon>
        <taxon>Gammaproteobacteria</taxon>
        <taxon>Chromatiales</taxon>
        <taxon>Sedimenticolaceae</taxon>
        <taxon>Sedimenticola</taxon>
    </lineage>
</organism>
<dbReference type="InterPro" id="IPR000160">
    <property type="entry name" value="GGDEF_dom"/>
</dbReference>
<dbReference type="SUPFAM" id="SSF55073">
    <property type="entry name" value="Nucleotide cyclase"/>
    <property type="match status" value="1"/>
</dbReference>
<dbReference type="InterPro" id="IPR043128">
    <property type="entry name" value="Rev_trsase/Diguanyl_cyclase"/>
</dbReference>
<dbReference type="Proteomes" id="UP000250928">
    <property type="component" value="Unassembled WGS sequence"/>
</dbReference>